<protein>
    <submittedName>
        <fullName evidence="2">ASCH domain-containing protein</fullName>
    </submittedName>
</protein>
<dbReference type="CDD" id="cd06553">
    <property type="entry name" value="ASCH_Ef3133_like"/>
    <property type="match status" value="1"/>
</dbReference>
<dbReference type="PANTHER" id="PTHR39203:SF1">
    <property type="entry name" value="CYTOPLASMIC PROTEIN"/>
    <property type="match status" value="1"/>
</dbReference>
<dbReference type="SMART" id="SM01022">
    <property type="entry name" value="ASCH"/>
    <property type="match status" value="1"/>
</dbReference>
<dbReference type="EMBL" id="JBHTOF010000024">
    <property type="protein sequence ID" value="MFD1465111.1"/>
    <property type="molecule type" value="Genomic_DNA"/>
</dbReference>
<dbReference type="SUPFAM" id="SSF88697">
    <property type="entry name" value="PUA domain-like"/>
    <property type="match status" value="1"/>
</dbReference>
<evidence type="ECO:0000259" key="1">
    <source>
        <dbReference type="SMART" id="SM01022"/>
    </source>
</evidence>
<keyword evidence="3" id="KW-1185">Reference proteome</keyword>
<feature type="domain" description="ASCH" evidence="1">
    <location>
        <begin position="27"/>
        <end position="150"/>
    </location>
</feature>
<reference evidence="3" key="1">
    <citation type="journal article" date="2019" name="Int. J. Syst. Evol. Microbiol.">
        <title>The Global Catalogue of Microorganisms (GCM) 10K type strain sequencing project: providing services to taxonomists for standard genome sequencing and annotation.</title>
        <authorList>
            <consortium name="The Broad Institute Genomics Platform"/>
            <consortium name="The Broad Institute Genome Sequencing Center for Infectious Disease"/>
            <person name="Wu L."/>
            <person name="Ma J."/>
        </authorList>
    </citation>
    <scope>NUCLEOTIDE SEQUENCE [LARGE SCALE GENOMIC DNA]</scope>
    <source>
        <strain evidence="3">CCM 8951</strain>
    </source>
</reference>
<dbReference type="InterPro" id="IPR009326">
    <property type="entry name" value="DUF984"/>
</dbReference>
<dbReference type="PIRSF" id="PIRSF021320">
    <property type="entry name" value="DUF984"/>
    <property type="match status" value="1"/>
</dbReference>
<comment type="caution">
    <text evidence="2">The sequence shown here is derived from an EMBL/GenBank/DDBJ whole genome shotgun (WGS) entry which is preliminary data.</text>
</comment>
<evidence type="ECO:0000313" key="2">
    <source>
        <dbReference type="EMBL" id="MFD1465111.1"/>
    </source>
</evidence>
<organism evidence="2 3">
    <name type="scientific">Lapidilactobacillus mulanensis</name>
    <dbReference type="NCBI Taxonomy" id="2485999"/>
    <lineage>
        <taxon>Bacteria</taxon>
        <taxon>Bacillati</taxon>
        <taxon>Bacillota</taxon>
        <taxon>Bacilli</taxon>
        <taxon>Lactobacillales</taxon>
        <taxon>Lactobacillaceae</taxon>
        <taxon>Lapidilactobacillus</taxon>
    </lineage>
</organism>
<dbReference type="PANTHER" id="PTHR39203">
    <property type="entry name" value="CYTOPLASMIC PROTEIN-RELATED"/>
    <property type="match status" value="1"/>
</dbReference>
<dbReference type="RefSeq" id="WP_125578605.1">
    <property type="nucleotide sequence ID" value="NZ_JBHTOF010000024.1"/>
</dbReference>
<accession>A0ABW4DP36</accession>
<sequence>MTDLAVSTYWEAFKKTHPQAGDKYLAWSFGNTAEQADELLALVLAGKKTATSSLYQLYRWTNEPIPQVGDFNIILDGHQQPSCIIQTSQIDVVPYAEVSAEHATLEGEGDLSLDYWHEKHWPFFSEEAKAANFRFSERDPIVCERFVLLAR</sequence>
<evidence type="ECO:0000313" key="3">
    <source>
        <dbReference type="Proteomes" id="UP001597244"/>
    </source>
</evidence>
<proteinExistence type="predicted"/>
<name>A0ABW4DP36_9LACO</name>
<dbReference type="InterPro" id="IPR007374">
    <property type="entry name" value="ASCH_domain"/>
</dbReference>
<dbReference type="Pfam" id="PF04266">
    <property type="entry name" value="ASCH"/>
    <property type="match status" value="1"/>
</dbReference>
<dbReference type="Proteomes" id="UP001597244">
    <property type="component" value="Unassembled WGS sequence"/>
</dbReference>
<dbReference type="InterPro" id="IPR015947">
    <property type="entry name" value="PUA-like_sf"/>
</dbReference>
<gene>
    <name evidence="2" type="ORF">ACFQ4L_03270</name>
</gene>
<dbReference type="Gene3D" id="3.10.400.10">
    <property type="entry name" value="Sulfate adenylyltransferase"/>
    <property type="match status" value="1"/>
</dbReference>